<dbReference type="PANTHER" id="PTHR46233:SF3">
    <property type="entry name" value="HYDROXYACYLGLUTATHIONE HYDROLASE GLOC"/>
    <property type="match status" value="1"/>
</dbReference>
<name>A0A523RQV2_UNCAE</name>
<reference evidence="6 7" key="1">
    <citation type="submission" date="2019-03" db="EMBL/GenBank/DDBJ databases">
        <title>Metabolic potential of uncultured bacteria and archaea associated with petroleum seepage in deep-sea sediments.</title>
        <authorList>
            <person name="Dong X."/>
            <person name="Hubert C."/>
        </authorList>
    </citation>
    <scope>NUCLEOTIDE SEQUENCE [LARGE SCALE GENOMIC DNA]</scope>
    <source>
        <strain evidence="6">E44_bin7</strain>
    </source>
</reference>
<proteinExistence type="predicted"/>
<evidence type="ECO:0000313" key="6">
    <source>
        <dbReference type="EMBL" id="TET08124.1"/>
    </source>
</evidence>
<keyword evidence="4" id="KW-0862">Zinc</keyword>
<dbReference type="InterPro" id="IPR001279">
    <property type="entry name" value="Metallo-B-lactamas"/>
</dbReference>
<dbReference type="InterPro" id="IPR036866">
    <property type="entry name" value="RibonucZ/Hydroxyglut_hydro"/>
</dbReference>
<accession>A0A523RQV2</accession>
<dbReference type="InterPro" id="IPR051453">
    <property type="entry name" value="MBL_Glyoxalase_II"/>
</dbReference>
<evidence type="ECO:0000256" key="3">
    <source>
        <dbReference type="ARBA" id="ARBA00022801"/>
    </source>
</evidence>
<keyword evidence="2" id="KW-0479">Metal-binding</keyword>
<evidence type="ECO:0000259" key="5">
    <source>
        <dbReference type="SMART" id="SM00849"/>
    </source>
</evidence>
<protein>
    <submittedName>
        <fullName evidence="6">MBL fold metallo-hydrolase</fullName>
    </submittedName>
</protein>
<evidence type="ECO:0000256" key="4">
    <source>
        <dbReference type="ARBA" id="ARBA00022833"/>
    </source>
</evidence>
<dbReference type="SMART" id="SM00849">
    <property type="entry name" value="Lactamase_B"/>
    <property type="match status" value="1"/>
</dbReference>
<sequence length="199" mass="22223">MKVRKLIVGPLEANCYILWDEESKEAVVIDPGGEGERILKAIRRNSLKVIYIVDTHAHIDHIEANDFIREKTRAPLLIHSADVSLLEDLEANLSTMMGNSKAFLPPTGVLKDEDKIKVGRFYLQILHTPGHTPGSICLYVDNKLFTGDTLFAGGIGRTDFPRSSFKQLQESIQKKILKFPSEVIVYPGHGPETTIGEEK</sequence>
<dbReference type="GO" id="GO:0016787">
    <property type="term" value="F:hydrolase activity"/>
    <property type="evidence" value="ECO:0007669"/>
    <property type="project" value="UniProtKB-KW"/>
</dbReference>
<dbReference type="CDD" id="cd06262">
    <property type="entry name" value="metallo-hydrolase-like_MBL-fold"/>
    <property type="match status" value="1"/>
</dbReference>
<feature type="non-terminal residue" evidence="6">
    <location>
        <position position="199"/>
    </location>
</feature>
<dbReference type="GO" id="GO:0046872">
    <property type="term" value="F:metal ion binding"/>
    <property type="evidence" value="ECO:0007669"/>
    <property type="project" value="UniProtKB-KW"/>
</dbReference>
<dbReference type="SUPFAM" id="SSF56281">
    <property type="entry name" value="Metallo-hydrolase/oxidoreductase"/>
    <property type="match status" value="1"/>
</dbReference>
<feature type="domain" description="Metallo-beta-lactamase" evidence="5">
    <location>
        <begin position="12"/>
        <end position="189"/>
    </location>
</feature>
<dbReference type="AlphaFoldDB" id="A0A523RQV2"/>
<organism evidence="6 7">
    <name type="scientific">Aerophobetes bacterium</name>
    <dbReference type="NCBI Taxonomy" id="2030807"/>
    <lineage>
        <taxon>Bacteria</taxon>
        <taxon>Candidatus Aerophobota</taxon>
    </lineage>
</organism>
<keyword evidence="3 6" id="KW-0378">Hydrolase</keyword>
<dbReference type="Pfam" id="PF00753">
    <property type="entry name" value="Lactamase_B"/>
    <property type="match status" value="1"/>
</dbReference>
<dbReference type="PANTHER" id="PTHR46233">
    <property type="entry name" value="HYDROXYACYLGLUTATHIONE HYDROLASE GLOC"/>
    <property type="match status" value="1"/>
</dbReference>
<evidence type="ECO:0000256" key="2">
    <source>
        <dbReference type="ARBA" id="ARBA00022723"/>
    </source>
</evidence>
<dbReference type="EMBL" id="SOKJ01000379">
    <property type="protein sequence ID" value="TET08124.1"/>
    <property type="molecule type" value="Genomic_DNA"/>
</dbReference>
<dbReference type="Gene3D" id="3.60.15.10">
    <property type="entry name" value="Ribonuclease Z/Hydroxyacylglutathione hydrolase-like"/>
    <property type="match status" value="1"/>
</dbReference>
<comment type="caution">
    <text evidence="6">The sequence shown here is derived from an EMBL/GenBank/DDBJ whole genome shotgun (WGS) entry which is preliminary data.</text>
</comment>
<comment type="cofactor">
    <cofactor evidence="1">
        <name>Zn(2+)</name>
        <dbReference type="ChEBI" id="CHEBI:29105"/>
    </cofactor>
</comment>
<evidence type="ECO:0000256" key="1">
    <source>
        <dbReference type="ARBA" id="ARBA00001947"/>
    </source>
</evidence>
<dbReference type="Proteomes" id="UP000316360">
    <property type="component" value="Unassembled WGS sequence"/>
</dbReference>
<gene>
    <name evidence="6" type="ORF">E3J84_06585</name>
</gene>
<evidence type="ECO:0000313" key="7">
    <source>
        <dbReference type="Proteomes" id="UP000316360"/>
    </source>
</evidence>